<reference evidence="2" key="1">
    <citation type="journal article" date="2020" name="Fungal Divers.">
        <title>Resolving the Mortierellaceae phylogeny through synthesis of multi-gene phylogenetics and phylogenomics.</title>
        <authorList>
            <person name="Vandepol N."/>
            <person name="Liber J."/>
            <person name="Desiro A."/>
            <person name="Na H."/>
            <person name="Kennedy M."/>
            <person name="Barry K."/>
            <person name="Grigoriev I.V."/>
            <person name="Miller A.N."/>
            <person name="O'Donnell K."/>
            <person name="Stajich J.E."/>
            <person name="Bonito G."/>
        </authorList>
    </citation>
    <scope>NUCLEOTIDE SEQUENCE</scope>
    <source>
        <strain evidence="2">KOD1015</strain>
    </source>
</reference>
<evidence type="ECO:0000313" key="3">
    <source>
        <dbReference type="Proteomes" id="UP000780801"/>
    </source>
</evidence>
<organism evidence="2 3">
    <name type="scientific">Lunasporangiospora selenospora</name>
    <dbReference type="NCBI Taxonomy" id="979761"/>
    <lineage>
        <taxon>Eukaryota</taxon>
        <taxon>Fungi</taxon>
        <taxon>Fungi incertae sedis</taxon>
        <taxon>Mucoromycota</taxon>
        <taxon>Mortierellomycotina</taxon>
        <taxon>Mortierellomycetes</taxon>
        <taxon>Mortierellales</taxon>
        <taxon>Mortierellaceae</taxon>
        <taxon>Lunasporangiospora</taxon>
    </lineage>
</organism>
<name>A0A9P6KAM0_9FUNG</name>
<dbReference type="Proteomes" id="UP000780801">
    <property type="component" value="Unassembled WGS sequence"/>
</dbReference>
<gene>
    <name evidence="2" type="ORF">BGW38_005871</name>
</gene>
<keyword evidence="3" id="KW-1185">Reference proteome</keyword>
<accession>A0A9P6KAM0</accession>
<sequence>APIMKSIIILALFLQLACVCFAGDEYLFAHCVKEGRDWDYIQESYCTNFDAYSFACNGACFTKNARYCMYDDKRKLNLCKFKDWCEGDGQHTAVAKLCRYTASIPGGCTEDRVIQKYTYGDTTECTTLYTGE</sequence>
<protein>
    <recommendedName>
        <fullName evidence="4">Secreted protein</fullName>
    </recommendedName>
</protein>
<dbReference type="EMBL" id="JAABOA010003729">
    <property type="protein sequence ID" value="KAF9578364.1"/>
    <property type="molecule type" value="Genomic_DNA"/>
</dbReference>
<feature type="signal peptide" evidence="1">
    <location>
        <begin position="1"/>
        <end position="22"/>
    </location>
</feature>
<keyword evidence="1" id="KW-0732">Signal</keyword>
<evidence type="ECO:0000313" key="2">
    <source>
        <dbReference type="EMBL" id="KAF9578364.1"/>
    </source>
</evidence>
<feature type="non-terminal residue" evidence="2">
    <location>
        <position position="1"/>
    </location>
</feature>
<proteinExistence type="predicted"/>
<evidence type="ECO:0008006" key="4">
    <source>
        <dbReference type="Google" id="ProtNLM"/>
    </source>
</evidence>
<dbReference type="AlphaFoldDB" id="A0A9P6KAM0"/>
<comment type="caution">
    <text evidence="2">The sequence shown here is derived from an EMBL/GenBank/DDBJ whole genome shotgun (WGS) entry which is preliminary data.</text>
</comment>
<evidence type="ECO:0000256" key="1">
    <source>
        <dbReference type="SAM" id="SignalP"/>
    </source>
</evidence>
<feature type="chain" id="PRO_5040175521" description="Secreted protein" evidence="1">
    <location>
        <begin position="23"/>
        <end position="132"/>
    </location>
</feature>